<feature type="region of interest" description="Disordered" evidence="1">
    <location>
        <begin position="434"/>
        <end position="571"/>
    </location>
</feature>
<feature type="compositionally biased region" description="Polar residues" evidence="1">
    <location>
        <begin position="780"/>
        <end position="799"/>
    </location>
</feature>
<feature type="compositionally biased region" description="Basic and acidic residues" evidence="1">
    <location>
        <begin position="171"/>
        <end position="181"/>
    </location>
</feature>
<feature type="compositionally biased region" description="Basic residues" evidence="1">
    <location>
        <begin position="84"/>
        <end position="94"/>
    </location>
</feature>
<dbReference type="RefSeq" id="XP_050553081.1">
    <property type="nucleotide sequence ID" value="XM_050697124.1"/>
</dbReference>
<dbReference type="OrthoDB" id="7483749at2759"/>
<gene>
    <name evidence="3" type="primary">LOC126911247</name>
</gene>
<feature type="compositionally biased region" description="Basic and acidic residues" evidence="1">
    <location>
        <begin position="533"/>
        <end position="551"/>
    </location>
</feature>
<feature type="compositionally biased region" description="Polar residues" evidence="1">
    <location>
        <begin position="202"/>
        <end position="233"/>
    </location>
</feature>
<feature type="compositionally biased region" description="Basic and acidic residues" evidence="1">
    <location>
        <begin position="1128"/>
        <end position="1144"/>
    </location>
</feature>
<protein>
    <submittedName>
        <fullName evidence="3">Uncharacterized protein LOC126911247</fullName>
    </submittedName>
</protein>
<dbReference type="Proteomes" id="UP000829999">
    <property type="component" value="Chromosome 11"/>
</dbReference>
<feature type="compositionally biased region" description="Basic and acidic residues" evidence="1">
    <location>
        <begin position="1152"/>
        <end position="1196"/>
    </location>
</feature>
<feature type="compositionally biased region" description="Basic and acidic residues" evidence="1">
    <location>
        <begin position="1045"/>
        <end position="1076"/>
    </location>
</feature>
<feature type="region of interest" description="Disordered" evidence="1">
    <location>
        <begin position="943"/>
        <end position="1027"/>
    </location>
</feature>
<name>A0A9R0DUI8_SPOFR</name>
<feature type="compositionally biased region" description="Basic and acidic residues" evidence="1">
    <location>
        <begin position="95"/>
        <end position="107"/>
    </location>
</feature>
<feature type="compositionally biased region" description="Polar residues" evidence="1">
    <location>
        <begin position="434"/>
        <end position="443"/>
    </location>
</feature>
<feature type="region of interest" description="Disordered" evidence="1">
    <location>
        <begin position="1045"/>
        <end position="1083"/>
    </location>
</feature>
<feature type="compositionally biased region" description="Basic and acidic residues" evidence="1">
    <location>
        <begin position="446"/>
        <end position="499"/>
    </location>
</feature>
<dbReference type="GeneID" id="126911247"/>
<feature type="compositionally biased region" description="Polar residues" evidence="1">
    <location>
        <begin position="156"/>
        <end position="167"/>
    </location>
</feature>
<proteinExistence type="predicted"/>
<feature type="compositionally biased region" description="Basic and acidic residues" evidence="1">
    <location>
        <begin position="960"/>
        <end position="1027"/>
    </location>
</feature>
<feature type="compositionally biased region" description="Polar residues" evidence="1">
    <location>
        <begin position="810"/>
        <end position="824"/>
    </location>
</feature>
<feature type="region of interest" description="Disordered" evidence="1">
    <location>
        <begin position="744"/>
        <end position="911"/>
    </location>
</feature>
<feature type="compositionally biased region" description="Basic and acidic residues" evidence="1">
    <location>
        <begin position="893"/>
        <end position="911"/>
    </location>
</feature>
<organism evidence="2 3">
    <name type="scientific">Spodoptera frugiperda</name>
    <name type="common">Fall armyworm</name>
    <dbReference type="NCBI Taxonomy" id="7108"/>
    <lineage>
        <taxon>Eukaryota</taxon>
        <taxon>Metazoa</taxon>
        <taxon>Ecdysozoa</taxon>
        <taxon>Arthropoda</taxon>
        <taxon>Hexapoda</taxon>
        <taxon>Insecta</taxon>
        <taxon>Pterygota</taxon>
        <taxon>Neoptera</taxon>
        <taxon>Endopterygota</taxon>
        <taxon>Lepidoptera</taxon>
        <taxon>Glossata</taxon>
        <taxon>Ditrysia</taxon>
        <taxon>Noctuoidea</taxon>
        <taxon>Noctuidae</taxon>
        <taxon>Amphipyrinae</taxon>
        <taxon>Spodoptera</taxon>
    </lineage>
</organism>
<evidence type="ECO:0000313" key="2">
    <source>
        <dbReference type="Proteomes" id="UP000829999"/>
    </source>
</evidence>
<feature type="region of interest" description="Disordered" evidence="1">
    <location>
        <begin position="1128"/>
        <end position="1200"/>
    </location>
</feature>
<reference evidence="3" key="1">
    <citation type="submission" date="2025-08" db="UniProtKB">
        <authorList>
            <consortium name="RefSeq"/>
        </authorList>
    </citation>
    <scope>IDENTIFICATION</scope>
    <source>
        <tissue evidence="3">Whole larval tissue</tissue>
    </source>
</reference>
<evidence type="ECO:0000313" key="3">
    <source>
        <dbReference type="RefSeq" id="XP_050553081.1"/>
    </source>
</evidence>
<accession>A0A9R0DUI8</accession>
<sequence length="1418" mass="159349">MRDYGCGIREIRGTEKSVHATSRVPPKSLLRKEIKDFVTSNDYEEADQKDYIYTLSITPSTIPCYQFQILLLLLVAAAVQCHSSHHGRSHGRYHRPNDYHRRHDSREKHRHHNYHDSPDSFEDSSKDLEDDVNPSRTPRSELENFVVDLKPIDNPVTDSDLTGNKSAMDTEVDKKANDMDKGYSGIKVDDITSDDAGPSNLEGDTNATNVNGMSLNSNDMPKSDETISGNGFSPNEGGNVGNNLESNLGADSGNHKFGGNTGVNLGGNLGLPLVNKPGLRLGGNFGVPFSGNLGVNLGSYPRFPLGVPFNDKFGINLGRNLGFPTFGIKDFRSIPYLHLGGNRGLGGGGNQGFPLGDNSGLHLGGNSDRYLGENLNGNIGGHNLGADSLSINSRSSLEDLIDNNEKNILNVDSDDNHQLKDVDNLEQTSKTIDGIQQNTNDNVGSDGHEPAKLDGDYHNIELKSNDTDVRGLSLESERNNTNDWVNKAEGESPSNHEDLNGDNLGSDNYNDTDKEKPVIDTHSSNIDEILISPEHDIIENTRPMSTDDHLSEIPSIKTPDKTNNKEDDGDNNQFEMIPVLLPGGGYVLLPSSILSDMPSYIVVMINGQPTLLQNPSYDINDGPLDLSKLILANGLSVSGAVLPSWYNLGAPTGDDGATIGASPDGPRPASPIWVGGSDATISPLTNPYSESIPVIDSIPRPVPNLPISVPGMIDPGFSPSHWNTGFSNNNHNLQNPGSYVDWGNQIDPDKNVDANIANPTSTLPTYPYPQNPYPYLHPPSFNSNYPTTYPSANNNNYSGKNGPIDDNNDTSHPQVVNPNDMSSSDPRKPYPNYSLNPRPDTHINVSEGKPPKERYELHPQPQTGPDGKSHLYTHPFYPQNDFHEPNPDISIESGHRDDERNELHPDNWDDKSIERGRLDLWDDLKSESSQEDRDDVKVIDAHSDHQHGKWTKHHPNLQDNNRKENAPDHRDDIWNKLHPNQWHDKSIEPHPDDRDDKKIESHLGYKDDKRIEPQSNHWDDKKVQSHPQLTDDERIKFHTDDWDNKWIEPHSNDRNDKKFEPRPDHWDDKTIKPHPDDWEDERIEQHPNHWEDKKYEPHPDHWDDKKIELSPQHYWGDKRIESHHNQWDGKRFESHPDHWDDKSVDSNPEDWEDKRIEPHTDHWDGEKIKSHSDHWDKDEKRTYPHPDVNIPHDHQPESQTDDLTLTHSVNLPNIPFHPEQDHGIPHPDIPGFHFTLPRPTNVDKSEKNSLVNGLIDSLNILLKYPNRDGNESKEVRSLIKLLLAILKPGDRNQMLVPKLNDDVENELDLANVNHLLLHLLSGYYEPNLKLLLDPSLDESTRTNLILLLKLLVKNQDPSPPKGTENPLLYFLGQFPCDLSKKREESEALSSKLLQLLAENSDRGDLHTRLERTVALVSQ</sequence>
<feature type="compositionally biased region" description="Basic and acidic residues" evidence="1">
    <location>
        <begin position="114"/>
        <end position="127"/>
    </location>
</feature>
<feature type="compositionally biased region" description="Pro residues" evidence="1">
    <location>
        <begin position="766"/>
        <end position="777"/>
    </location>
</feature>
<keyword evidence="2" id="KW-1185">Reference proteome</keyword>
<evidence type="ECO:0000256" key="1">
    <source>
        <dbReference type="SAM" id="MobiDB-lite"/>
    </source>
</evidence>
<feature type="region of interest" description="Disordered" evidence="1">
    <location>
        <begin position="84"/>
        <end position="255"/>
    </location>
</feature>